<feature type="region of interest" description="Disordered" evidence="1">
    <location>
        <begin position="189"/>
        <end position="216"/>
    </location>
</feature>
<dbReference type="EMBL" id="CP159837">
    <property type="protein sequence ID" value="XCM36771.1"/>
    <property type="molecule type" value="Genomic_DNA"/>
</dbReference>
<proteinExistence type="predicted"/>
<accession>A0AAU8JC48</accession>
<name>A0AAU8JC48_9CYAN</name>
<gene>
    <name evidence="2" type="ORF">ABWT76_005550</name>
</gene>
<dbReference type="AlphaFoldDB" id="A0AAU8JC48"/>
<evidence type="ECO:0000313" key="2">
    <source>
        <dbReference type="EMBL" id="XCM36771.1"/>
    </source>
</evidence>
<protein>
    <submittedName>
        <fullName evidence="2">Uncharacterized protein</fullName>
    </submittedName>
</protein>
<sequence length="325" mass="36352">MAKIIRRNPVSNLSVSVLNAIIQGNIASHHLAMSHTQDNSPFSGDSQLDRLIQSLGIDLNSHSHSHTDATADSHNHSHNFLPQPDSVSHGLQAEPHQNFTNSETHYHPHFQNHPNSLDLGSHHSGFDQYIGQNHLSELAHHHLTEGLNHTPEHFYHSPETALDHPLTQADQPTDLTDLIHTQNYHQEYHHQEHHQQYNQEHLASHHHGETATNSPWEHQQQTLNYTSSGAITEQDDNAVYFDGNNVWWHGTGWGKAGTVDGHKYYRGDKYIGRLGADLNVYNSDGNKIGYVTPSGCAYSTNGKLFATGSTVRWAAATLVFNTCTQ</sequence>
<reference evidence="2" key="1">
    <citation type="submission" date="2024-07" db="EMBL/GenBank/DDBJ databases">
        <authorList>
            <person name="Kim Y.J."/>
            <person name="Jeong J.Y."/>
        </authorList>
    </citation>
    <scope>NUCLEOTIDE SEQUENCE</scope>
    <source>
        <strain evidence="2">GIHE-MW2</strain>
    </source>
</reference>
<organism evidence="2">
    <name type="scientific">Planktothricoides raciborskii GIHE-MW2</name>
    <dbReference type="NCBI Taxonomy" id="2792601"/>
    <lineage>
        <taxon>Bacteria</taxon>
        <taxon>Bacillati</taxon>
        <taxon>Cyanobacteriota</taxon>
        <taxon>Cyanophyceae</taxon>
        <taxon>Oscillatoriophycideae</taxon>
        <taxon>Oscillatoriales</taxon>
        <taxon>Oscillatoriaceae</taxon>
        <taxon>Planktothricoides</taxon>
    </lineage>
</organism>
<evidence type="ECO:0000256" key="1">
    <source>
        <dbReference type="SAM" id="MobiDB-lite"/>
    </source>
</evidence>
<dbReference type="RefSeq" id="WP_354635290.1">
    <property type="nucleotide sequence ID" value="NZ_CP159837.1"/>
</dbReference>